<dbReference type="Gene3D" id="1.25.40.10">
    <property type="entry name" value="Tetratricopeptide repeat domain"/>
    <property type="match status" value="1"/>
</dbReference>
<name>A0A0F4XV64_9PSED</name>
<sequence length="124" mass="14359">MRFVLFVALALSVTGCTRWSMNHHMNLAYKAYDRGNCEQVMLELSQVDRASRARRYMQPEVSMLRGQCLERQKLFIDAAQTYQFIITQYPNSEYAFRARARLETLQSLGHYPTRSASAIRPTAS</sequence>
<gene>
    <name evidence="1" type="ORF">VP02_05720</name>
</gene>
<dbReference type="InterPro" id="IPR011990">
    <property type="entry name" value="TPR-like_helical_dom_sf"/>
</dbReference>
<accession>A0A0F4XV64</accession>
<keyword evidence="1" id="KW-0449">Lipoprotein</keyword>
<dbReference type="Proteomes" id="UP000033662">
    <property type="component" value="Unassembled WGS sequence"/>
</dbReference>
<dbReference type="OrthoDB" id="7011433at2"/>
<evidence type="ECO:0000313" key="2">
    <source>
        <dbReference type="Proteomes" id="UP000033662"/>
    </source>
</evidence>
<dbReference type="AlphaFoldDB" id="A0A0F4XV64"/>
<dbReference type="PROSITE" id="PS51257">
    <property type="entry name" value="PROKAR_LIPOPROTEIN"/>
    <property type="match status" value="1"/>
</dbReference>
<reference evidence="1 2" key="1">
    <citation type="submission" date="2015-03" db="EMBL/GenBank/DDBJ databases">
        <title>Pseudomonas fluorescens 1855-344 Genome sequencing and assembly.</title>
        <authorList>
            <person name="Eng W.W.H."/>
            <person name="Gan H.M."/>
            <person name="Savka M.A."/>
        </authorList>
    </citation>
    <scope>NUCLEOTIDE SEQUENCE [LARGE SCALE GENOMIC DNA]</scope>
    <source>
        <strain evidence="1 2">1855-344</strain>
    </source>
</reference>
<organism evidence="1 2">
    <name type="scientific">Pseudomonas kilonensis</name>
    <dbReference type="NCBI Taxonomy" id="132476"/>
    <lineage>
        <taxon>Bacteria</taxon>
        <taxon>Pseudomonadati</taxon>
        <taxon>Pseudomonadota</taxon>
        <taxon>Gammaproteobacteria</taxon>
        <taxon>Pseudomonadales</taxon>
        <taxon>Pseudomonadaceae</taxon>
        <taxon>Pseudomonas</taxon>
    </lineage>
</organism>
<protein>
    <submittedName>
        <fullName evidence="1">Lipoprotein</fullName>
    </submittedName>
</protein>
<comment type="caution">
    <text evidence="1">The sequence shown here is derived from an EMBL/GenBank/DDBJ whole genome shotgun (WGS) entry which is preliminary data.</text>
</comment>
<dbReference type="EMBL" id="JZXC01000003">
    <property type="protein sequence ID" value="KKA09278.1"/>
    <property type="molecule type" value="Genomic_DNA"/>
</dbReference>
<dbReference type="PATRIC" id="fig|132476.4.peg.3857"/>
<evidence type="ECO:0000313" key="1">
    <source>
        <dbReference type="EMBL" id="KKA09278.1"/>
    </source>
</evidence>
<dbReference type="RefSeq" id="WP_046062650.1">
    <property type="nucleotide sequence ID" value="NZ_CP077086.1"/>
</dbReference>
<proteinExistence type="predicted"/>